<accession>A0A0Q3TM00</accession>
<dbReference type="STRING" id="157838.AN964_15305"/>
<dbReference type="EMBL" id="LJJC01000004">
    <property type="protein sequence ID" value="KQL54737.1"/>
    <property type="molecule type" value="Genomic_DNA"/>
</dbReference>
<dbReference type="InterPro" id="IPR003772">
    <property type="entry name" value="YceD"/>
</dbReference>
<organism evidence="1 2">
    <name type="scientific">Heyndrickxia shackletonii</name>
    <dbReference type="NCBI Taxonomy" id="157838"/>
    <lineage>
        <taxon>Bacteria</taxon>
        <taxon>Bacillati</taxon>
        <taxon>Bacillota</taxon>
        <taxon>Bacilli</taxon>
        <taxon>Bacillales</taxon>
        <taxon>Bacillaceae</taxon>
        <taxon>Heyndrickxia</taxon>
    </lineage>
</organism>
<protein>
    <recommendedName>
        <fullName evidence="3">DUF177 domain-containing protein</fullName>
    </recommendedName>
</protein>
<name>A0A0Q3TM00_9BACI</name>
<keyword evidence="2" id="KW-1185">Reference proteome</keyword>
<evidence type="ECO:0000313" key="2">
    <source>
        <dbReference type="Proteomes" id="UP000051888"/>
    </source>
</evidence>
<evidence type="ECO:0000313" key="1">
    <source>
        <dbReference type="EMBL" id="KQL54737.1"/>
    </source>
</evidence>
<gene>
    <name evidence="1" type="ORF">AN964_15305</name>
</gene>
<dbReference type="PATRIC" id="fig|157838.3.peg.3388"/>
<dbReference type="Pfam" id="PF02620">
    <property type="entry name" value="YceD"/>
    <property type="match status" value="1"/>
</dbReference>
<sequence length="180" mass="20561">MKWSTIQLQKYRGKNIELDEMIDVSEDLMKRDPQVRNASPIHVTGIANVTSEKVTFQLHITGTLILPCSRTLKDVPYPIDVESTEVFLLKPEQTFEDDEAEVHQPSGEMIDLKPIITELLLLEIPMQVFSEEASDDSNLPSGNDWEVVIENQDKPIEGKEHEKIDPRLAELAKFFDKEES</sequence>
<dbReference type="AlphaFoldDB" id="A0A0Q3TM00"/>
<dbReference type="RefSeq" id="WP_055740519.1">
    <property type="nucleotide sequence ID" value="NZ_JAAIWL010000003.1"/>
</dbReference>
<dbReference type="Proteomes" id="UP000051888">
    <property type="component" value="Unassembled WGS sequence"/>
</dbReference>
<evidence type="ECO:0008006" key="3">
    <source>
        <dbReference type="Google" id="ProtNLM"/>
    </source>
</evidence>
<reference evidence="1 2" key="1">
    <citation type="submission" date="2015-09" db="EMBL/GenBank/DDBJ databases">
        <title>Genome sequencing project for genomic taxonomy and phylogenomics of Bacillus-like bacteria.</title>
        <authorList>
            <person name="Liu B."/>
            <person name="Wang J."/>
            <person name="Zhu Y."/>
            <person name="Liu G."/>
            <person name="Chen Q."/>
            <person name="Chen Z."/>
            <person name="Lan J."/>
            <person name="Che J."/>
            <person name="Ge C."/>
            <person name="Shi H."/>
            <person name="Pan Z."/>
            <person name="Liu X."/>
        </authorList>
    </citation>
    <scope>NUCLEOTIDE SEQUENCE [LARGE SCALE GENOMIC DNA]</scope>
    <source>
        <strain evidence="1 2">LMG 18435</strain>
    </source>
</reference>
<proteinExistence type="predicted"/>
<dbReference type="OrthoDB" id="9790372at2"/>
<comment type="caution">
    <text evidence="1">The sequence shown here is derived from an EMBL/GenBank/DDBJ whole genome shotgun (WGS) entry which is preliminary data.</text>
</comment>